<sequence>MRIPTYFVIPAKAGIRCVGFQSFPINSCRVVFLDSRFRGNDGGWVSVPWCPDSRRYRNDSSASLA</sequence>
<organism evidence="1 2">
    <name type="scientific">Neisseria meningitidis</name>
    <dbReference type="NCBI Taxonomy" id="487"/>
    <lineage>
        <taxon>Bacteria</taxon>
        <taxon>Pseudomonadati</taxon>
        <taxon>Pseudomonadota</taxon>
        <taxon>Betaproteobacteria</taxon>
        <taxon>Neisseriales</taxon>
        <taxon>Neisseriaceae</taxon>
        <taxon>Neisseria</taxon>
    </lineage>
</organism>
<dbReference type="EMBL" id="NWXB01000029">
    <property type="protein sequence ID" value="RQJ64502.1"/>
    <property type="molecule type" value="Genomic_DNA"/>
</dbReference>
<evidence type="ECO:0000313" key="2">
    <source>
        <dbReference type="Proteomes" id="UP000283829"/>
    </source>
</evidence>
<reference evidence="1 2" key="1">
    <citation type="submission" date="2017-09" db="EMBL/GenBank/DDBJ databases">
        <title>Phenotypic and genotypic characterization of Colombian isolates of Neisseria meningitidis recovered from invasive disease.</title>
        <authorList>
            <person name="Duarte C."/>
            <person name="Gabastou J.M."/>
            <person name="Moreno J."/>
        </authorList>
    </citation>
    <scope>NUCLEOTIDE SEQUENCE [LARGE SCALE GENOMIC DNA]</scope>
    <source>
        <strain evidence="1 2">INS-Nm1124</strain>
    </source>
</reference>
<dbReference type="Proteomes" id="UP000283829">
    <property type="component" value="Unassembled WGS sequence"/>
</dbReference>
<proteinExistence type="predicted"/>
<dbReference type="AlphaFoldDB" id="A0A425AIH6"/>
<accession>A0A425AIH6</accession>
<protein>
    <submittedName>
        <fullName evidence="1">Uncharacterized protein</fullName>
    </submittedName>
</protein>
<evidence type="ECO:0000313" key="1">
    <source>
        <dbReference type="EMBL" id="RQJ64502.1"/>
    </source>
</evidence>
<comment type="caution">
    <text evidence="1">The sequence shown here is derived from an EMBL/GenBank/DDBJ whole genome shotgun (WGS) entry which is preliminary data.</text>
</comment>
<gene>
    <name evidence="1" type="ORF">COI09_10930</name>
</gene>
<name>A0A425AIH6_NEIME</name>